<evidence type="ECO:0008006" key="3">
    <source>
        <dbReference type="Google" id="ProtNLM"/>
    </source>
</evidence>
<dbReference type="GO" id="GO:0005759">
    <property type="term" value="C:mitochondrial matrix"/>
    <property type="evidence" value="ECO:0007669"/>
    <property type="project" value="TreeGrafter"/>
</dbReference>
<evidence type="ECO:0000313" key="1">
    <source>
        <dbReference type="EMBL" id="KDQ28925.1"/>
    </source>
</evidence>
<dbReference type="InParanoid" id="A0A067NPK2"/>
<reference evidence="2" key="1">
    <citation type="journal article" date="2014" name="Proc. Natl. Acad. Sci. U.S.A.">
        <title>Extensive sampling of basidiomycete genomes demonstrates inadequacy of the white-rot/brown-rot paradigm for wood decay fungi.</title>
        <authorList>
            <person name="Riley R."/>
            <person name="Salamov A.A."/>
            <person name="Brown D.W."/>
            <person name="Nagy L.G."/>
            <person name="Floudas D."/>
            <person name="Held B.W."/>
            <person name="Levasseur A."/>
            <person name="Lombard V."/>
            <person name="Morin E."/>
            <person name="Otillar R."/>
            <person name="Lindquist E.A."/>
            <person name="Sun H."/>
            <person name="LaButti K.M."/>
            <person name="Schmutz J."/>
            <person name="Jabbour D."/>
            <person name="Luo H."/>
            <person name="Baker S.E."/>
            <person name="Pisabarro A.G."/>
            <person name="Walton J.D."/>
            <person name="Blanchette R.A."/>
            <person name="Henrissat B."/>
            <person name="Martin F."/>
            <person name="Cullen D."/>
            <person name="Hibbett D.S."/>
            <person name="Grigoriev I.V."/>
        </authorList>
    </citation>
    <scope>NUCLEOTIDE SEQUENCE [LARGE SCALE GENOMIC DNA]</scope>
    <source>
        <strain evidence="2">PC15</strain>
    </source>
</reference>
<accession>A0A067NPK2</accession>
<organism evidence="1 2">
    <name type="scientific">Pleurotus ostreatus (strain PC15)</name>
    <name type="common">Oyster mushroom</name>
    <dbReference type="NCBI Taxonomy" id="1137138"/>
    <lineage>
        <taxon>Eukaryota</taxon>
        <taxon>Fungi</taxon>
        <taxon>Dikarya</taxon>
        <taxon>Basidiomycota</taxon>
        <taxon>Agaricomycotina</taxon>
        <taxon>Agaricomycetes</taxon>
        <taxon>Agaricomycetidae</taxon>
        <taxon>Agaricales</taxon>
        <taxon>Pleurotineae</taxon>
        <taxon>Pleurotaceae</taxon>
        <taxon>Pleurotus</taxon>
    </lineage>
</organism>
<dbReference type="STRING" id="1137138.A0A067NPK2"/>
<sequence length="102" mass="12011">MNVKTTYRSVLRELYKSTITPGKVNPELKSSFRSIFDKYRTTKDTAVLDRDLENAVTFMRAKREHKRLLDRYNPLHDLTEEERIEATAHRVGFNMPKTHTPS</sequence>
<dbReference type="OrthoDB" id="15893at2759"/>
<dbReference type="HOGENOM" id="CLU_128881_2_1_1"/>
<evidence type="ECO:0000313" key="2">
    <source>
        <dbReference type="Proteomes" id="UP000027073"/>
    </source>
</evidence>
<dbReference type="Proteomes" id="UP000027073">
    <property type="component" value="Unassembled WGS sequence"/>
</dbReference>
<dbReference type="VEuPathDB" id="FungiDB:PLEOSDRAFT_1037971"/>
<name>A0A067NPK2_PLEO1</name>
<dbReference type="PANTHER" id="PTHR28015:SF1">
    <property type="entry name" value="ATP SYNTHASE ASSEMBLY FACTOR FMC1, MITOCHONDRIAL"/>
    <property type="match status" value="1"/>
</dbReference>
<dbReference type="InterPro" id="IPR039196">
    <property type="entry name" value="Fmc1"/>
</dbReference>
<proteinExistence type="predicted"/>
<gene>
    <name evidence="1" type="ORF">PLEOSDRAFT_1037971</name>
</gene>
<protein>
    <recommendedName>
        <fullName evidence="3">Complex 1 LYR protein</fullName>
    </recommendedName>
</protein>
<dbReference type="GO" id="GO:0033615">
    <property type="term" value="P:mitochondrial proton-transporting ATP synthase complex assembly"/>
    <property type="evidence" value="ECO:0007669"/>
    <property type="project" value="InterPro"/>
</dbReference>
<dbReference type="Pfam" id="PF13233">
    <property type="entry name" value="Complex1_LYR_2"/>
    <property type="match status" value="1"/>
</dbReference>
<dbReference type="EMBL" id="KL198007">
    <property type="protein sequence ID" value="KDQ28925.1"/>
    <property type="molecule type" value="Genomic_DNA"/>
</dbReference>
<dbReference type="PANTHER" id="PTHR28015">
    <property type="entry name" value="ATP SYNTHASE ASSEMBLY FACTOR FMC1, MITOCHONDRIAL"/>
    <property type="match status" value="1"/>
</dbReference>
<dbReference type="FunCoup" id="A0A067NPK2">
    <property type="interactions" value="16"/>
</dbReference>
<dbReference type="AlphaFoldDB" id="A0A067NPK2"/>